<feature type="domain" description="LCN-type CS-alpha/beta" evidence="6">
    <location>
        <begin position="20"/>
        <end position="78"/>
    </location>
</feature>
<dbReference type="InterPro" id="IPR003614">
    <property type="entry name" value="Knottins"/>
</dbReference>
<protein>
    <submittedName>
        <fullName evidence="7">NaTx</fullName>
    </submittedName>
</protein>
<keyword evidence="3" id="KW-0800">Toxin</keyword>
<evidence type="ECO:0000256" key="5">
    <source>
        <dbReference type="SAM" id="SignalP"/>
    </source>
</evidence>
<keyword evidence="2" id="KW-0964">Secreted</keyword>
<dbReference type="PRINTS" id="PR00285">
    <property type="entry name" value="SCORPNTOXIN"/>
</dbReference>
<dbReference type="InterPro" id="IPR018218">
    <property type="entry name" value="Scorpion_toxinL"/>
</dbReference>
<dbReference type="GO" id="GO:0019871">
    <property type="term" value="F:sodium channel inhibitor activity"/>
    <property type="evidence" value="ECO:0007669"/>
    <property type="project" value="InterPro"/>
</dbReference>
<keyword evidence="4" id="KW-1015">Disulfide bond</keyword>
<accession>A0A2I9LP94</accession>
<dbReference type="CDD" id="cd23106">
    <property type="entry name" value="neurotoxins_LC_scorpion"/>
    <property type="match status" value="1"/>
</dbReference>
<dbReference type="GO" id="GO:0005576">
    <property type="term" value="C:extracellular region"/>
    <property type="evidence" value="ECO:0007669"/>
    <property type="project" value="UniProtKB-SubCell"/>
</dbReference>
<organism evidence="7">
    <name type="scientific">Centruroides hentzi</name>
    <dbReference type="NCBI Taxonomy" id="88313"/>
    <lineage>
        <taxon>Eukaryota</taxon>
        <taxon>Metazoa</taxon>
        <taxon>Ecdysozoa</taxon>
        <taxon>Arthropoda</taxon>
        <taxon>Chelicerata</taxon>
        <taxon>Arachnida</taxon>
        <taxon>Scorpiones</taxon>
        <taxon>Buthida</taxon>
        <taxon>Buthoidea</taxon>
        <taxon>Buthidae</taxon>
        <taxon>Centruroides</taxon>
    </lineage>
</organism>
<dbReference type="InterPro" id="IPR036574">
    <property type="entry name" value="Scorpion_toxin-like_sf"/>
</dbReference>
<evidence type="ECO:0000259" key="6">
    <source>
        <dbReference type="PROSITE" id="PS51863"/>
    </source>
</evidence>
<dbReference type="InterPro" id="IPR002061">
    <property type="entry name" value="Scorpion_toxinL/defensin"/>
</dbReference>
<reference evidence="7" key="1">
    <citation type="journal article" date="2017" name="Toxicon">
        <title>Venom-gland transcriptomics and venom proteomics of the Hentz striped scorpion (Centruroides hentzi; Buthidae) reveal high toxin diversity in a harmless member of a lethal family.</title>
        <authorList>
            <person name="Ward M.J."/>
            <person name="Ellsworth S.A."/>
            <person name="Rokyta D.R."/>
        </authorList>
    </citation>
    <scope>NUCLEOTIDE SEQUENCE</scope>
    <source>
        <tissue evidence="7">Venom gland</tissue>
    </source>
</reference>
<dbReference type="InterPro" id="IPR044062">
    <property type="entry name" value="LCN-type_CS_alpha_beta_dom"/>
</dbReference>
<feature type="chain" id="PRO_5014346989" evidence="5">
    <location>
        <begin position="19"/>
        <end position="104"/>
    </location>
</feature>
<dbReference type="Gene3D" id="3.30.30.10">
    <property type="entry name" value="Knottin, scorpion toxin-like"/>
    <property type="match status" value="1"/>
</dbReference>
<dbReference type="GO" id="GO:0090729">
    <property type="term" value="F:toxin activity"/>
    <property type="evidence" value="ECO:0007669"/>
    <property type="project" value="UniProtKB-KW"/>
</dbReference>
<proteinExistence type="predicted"/>
<comment type="subcellular location">
    <subcellularLocation>
        <location evidence="1">Secreted</location>
    </subcellularLocation>
</comment>
<dbReference type="EMBL" id="GFWZ01000216">
    <property type="protein sequence ID" value="MBW20206.1"/>
    <property type="molecule type" value="Transcribed_RNA"/>
</dbReference>
<evidence type="ECO:0000256" key="1">
    <source>
        <dbReference type="ARBA" id="ARBA00004613"/>
    </source>
</evidence>
<dbReference type="Pfam" id="PF00537">
    <property type="entry name" value="Toxin_3"/>
    <property type="match status" value="1"/>
</dbReference>
<dbReference type="GO" id="GO:0006952">
    <property type="term" value="P:defense response"/>
    <property type="evidence" value="ECO:0007669"/>
    <property type="project" value="InterPro"/>
</dbReference>
<dbReference type="PROSITE" id="PS51863">
    <property type="entry name" value="LCN_CSAB"/>
    <property type="match status" value="1"/>
</dbReference>
<sequence>MKIFIAFISALLLLGVESAKDGYPVDEEGCKISCVINNTFCNSICHGRGAKYGYCYTGGLACYCESLPDNVKAVELCNQYLWEKINNVYFYLSTFFFIMCKLDN</sequence>
<evidence type="ECO:0000256" key="3">
    <source>
        <dbReference type="ARBA" id="ARBA00022656"/>
    </source>
</evidence>
<evidence type="ECO:0000256" key="4">
    <source>
        <dbReference type="ARBA" id="ARBA00023157"/>
    </source>
</evidence>
<name>A0A2I9LP94_9SCOR</name>
<keyword evidence="5" id="KW-0732">Signal</keyword>
<evidence type="ECO:0000313" key="7">
    <source>
        <dbReference type="EMBL" id="MBW20206.1"/>
    </source>
</evidence>
<evidence type="ECO:0000256" key="2">
    <source>
        <dbReference type="ARBA" id="ARBA00022525"/>
    </source>
</evidence>
<dbReference type="SMART" id="SM00505">
    <property type="entry name" value="Knot1"/>
    <property type="match status" value="1"/>
</dbReference>
<dbReference type="SUPFAM" id="SSF57095">
    <property type="entry name" value="Scorpion toxin-like"/>
    <property type="match status" value="1"/>
</dbReference>
<dbReference type="AlphaFoldDB" id="A0A2I9LP94"/>
<feature type="signal peptide" evidence="5">
    <location>
        <begin position="1"/>
        <end position="18"/>
    </location>
</feature>